<dbReference type="Proteomes" id="UP000694925">
    <property type="component" value="Unplaced"/>
</dbReference>
<dbReference type="PANTHER" id="PTHR33327:SF3">
    <property type="entry name" value="RNA-DIRECTED DNA POLYMERASE"/>
    <property type="match status" value="1"/>
</dbReference>
<gene>
    <name evidence="3" type="primary">LOC108624165</name>
</gene>
<dbReference type="KEGG" id="ccal:108624165"/>
<evidence type="ECO:0000259" key="1">
    <source>
        <dbReference type="Pfam" id="PF23055"/>
    </source>
</evidence>
<dbReference type="RefSeq" id="XP_017878763.1">
    <property type="nucleotide sequence ID" value="XM_018023274.1"/>
</dbReference>
<dbReference type="Pfam" id="PF23055">
    <property type="entry name" value="DUF7041"/>
    <property type="match status" value="1"/>
</dbReference>
<protein>
    <submittedName>
        <fullName evidence="3">Uncharacterized protein LOC108624165</fullName>
    </submittedName>
</protein>
<dbReference type="InterPro" id="IPR055469">
    <property type="entry name" value="DUF7041"/>
</dbReference>
<dbReference type="GeneID" id="108624165"/>
<feature type="domain" description="DUF7041" evidence="1">
    <location>
        <begin position="8"/>
        <end position="91"/>
    </location>
</feature>
<keyword evidence="2" id="KW-1185">Reference proteome</keyword>
<accession>A0AAJ7IWF8</accession>
<dbReference type="PANTHER" id="PTHR33327">
    <property type="entry name" value="ENDONUCLEASE"/>
    <property type="match status" value="1"/>
</dbReference>
<proteinExistence type="predicted"/>
<dbReference type="AlphaFoldDB" id="A0AAJ7IWF8"/>
<sequence length="139" mass="16193">MALNPLKLPDFWSDDPDLWFLHIETQFQNRNIHTDIAKYNAVVAALKPEYMKEVTDVIKALPAADKYSFLKTQLIERFTESVDRRLHKLLTELELGNQKPSQLLKHMRDLAGERASEELLRSRWLVLLPDIVSRILKAV</sequence>
<evidence type="ECO:0000313" key="2">
    <source>
        <dbReference type="Proteomes" id="UP000694925"/>
    </source>
</evidence>
<reference evidence="3" key="1">
    <citation type="submission" date="2025-08" db="UniProtKB">
        <authorList>
            <consortium name="RefSeq"/>
        </authorList>
    </citation>
    <scope>IDENTIFICATION</scope>
    <source>
        <tissue evidence="3">Whole body</tissue>
    </source>
</reference>
<name>A0AAJ7IWF8_9HYME</name>
<organism evidence="2 3">
    <name type="scientific">Ceratina calcarata</name>
    <dbReference type="NCBI Taxonomy" id="156304"/>
    <lineage>
        <taxon>Eukaryota</taxon>
        <taxon>Metazoa</taxon>
        <taxon>Ecdysozoa</taxon>
        <taxon>Arthropoda</taxon>
        <taxon>Hexapoda</taxon>
        <taxon>Insecta</taxon>
        <taxon>Pterygota</taxon>
        <taxon>Neoptera</taxon>
        <taxon>Endopterygota</taxon>
        <taxon>Hymenoptera</taxon>
        <taxon>Apocrita</taxon>
        <taxon>Aculeata</taxon>
        <taxon>Apoidea</taxon>
        <taxon>Anthophila</taxon>
        <taxon>Apidae</taxon>
        <taxon>Ceratina</taxon>
        <taxon>Zadontomerus</taxon>
    </lineage>
</organism>
<evidence type="ECO:0000313" key="3">
    <source>
        <dbReference type="RefSeq" id="XP_017878763.1"/>
    </source>
</evidence>